<reference evidence="1 2" key="1">
    <citation type="submission" date="2016-07" db="EMBL/GenBank/DDBJ databases">
        <title>Pervasive Adenine N6-methylation of Active Genes in Fungi.</title>
        <authorList>
            <consortium name="DOE Joint Genome Institute"/>
            <person name="Mondo S.J."/>
            <person name="Dannebaum R.O."/>
            <person name="Kuo R.C."/>
            <person name="Labutti K."/>
            <person name="Haridas S."/>
            <person name="Kuo A."/>
            <person name="Salamov A."/>
            <person name="Ahrendt S.R."/>
            <person name="Lipzen A."/>
            <person name="Sullivan W."/>
            <person name="Andreopoulos W.B."/>
            <person name="Clum A."/>
            <person name="Lindquist E."/>
            <person name="Daum C."/>
            <person name="Ramamoorthy G.K."/>
            <person name="Gryganskyi A."/>
            <person name="Culley D."/>
            <person name="Magnuson J.K."/>
            <person name="James T.Y."/>
            <person name="O'Malley M.A."/>
            <person name="Stajich J.E."/>
            <person name="Spatafora J.W."/>
            <person name="Visel A."/>
            <person name="Grigoriev I.V."/>
        </authorList>
    </citation>
    <scope>NUCLEOTIDE SEQUENCE [LARGE SCALE GENOMIC DNA]</scope>
    <source>
        <strain evidence="1 2">CBS 129021</strain>
    </source>
</reference>
<dbReference type="Proteomes" id="UP000193689">
    <property type="component" value="Unassembled WGS sequence"/>
</dbReference>
<proteinExistence type="predicted"/>
<organism evidence="1 2">
    <name type="scientific">Pseudomassariella vexata</name>
    <dbReference type="NCBI Taxonomy" id="1141098"/>
    <lineage>
        <taxon>Eukaryota</taxon>
        <taxon>Fungi</taxon>
        <taxon>Dikarya</taxon>
        <taxon>Ascomycota</taxon>
        <taxon>Pezizomycotina</taxon>
        <taxon>Sordariomycetes</taxon>
        <taxon>Xylariomycetidae</taxon>
        <taxon>Amphisphaeriales</taxon>
        <taxon>Pseudomassariaceae</taxon>
        <taxon>Pseudomassariella</taxon>
    </lineage>
</organism>
<dbReference type="GeneID" id="63771788"/>
<gene>
    <name evidence="1" type="ORF">BCR38DRAFT_337980</name>
</gene>
<dbReference type="InParanoid" id="A0A1Y2E673"/>
<keyword evidence="2" id="KW-1185">Reference proteome</keyword>
<dbReference type="STRING" id="1141098.A0A1Y2E673"/>
<dbReference type="OrthoDB" id="1470350at2759"/>
<dbReference type="AlphaFoldDB" id="A0A1Y2E673"/>
<dbReference type="RefSeq" id="XP_040717682.1">
    <property type="nucleotide sequence ID" value="XM_040855576.1"/>
</dbReference>
<evidence type="ECO:0000313" key="2">
    <source>
        <dbReference type="Proteomes" id="UP000193689"/>
    </source>
</evidence>
<accession>A0A1Y2E673</accession>
<comment type="caution">
    <text evidence="1">The sequence shown here is derived from an EMBL/GenBank/DDBJ whole genome shotgun (WGS) entry which is preliminary data.</text>
</comment>
<protein>
    <submittedName>
        <fullName evidence="1">Uncharacterized protein</fullName>
    </submittedName>
</protein>
<evidence type="ECO:0000313" key="1">
    <source>
        <dbReference type="EMBL" id="ORY67058.1"/>
    </source>
</evidence>
<name>A0A1Y2E673_9PEZI</name>
<dbReference type="EMBL" id="MCFJ01000004">
    <property type="protein sequence ID" value="ORY67058.1"/>
    <property type="molecule type" value="Genomic_DNA"/>
</dbReference>
<sequence length="49" mass="6026">MVLFLIVKVMYNLFFHPLSHYPGPWLGRATRVYYWYHALRGLSHWEVME</sequence>